<dbReference type="HOGENOM" id="CLU_051118_3_1_1"/>
<feature type="domain" description="DUF6594" evidence="2">
    <location>
        <begin position="65"/>
        <end position="306"/>
    </location>
</feature>
<sequence length="306" mass="35253">MSISRLESGLDVHQVSHSKDGQILPALSARSHGTSDLEAQEPKPQQKEWFGHMMARALGTGPSGWPRIAAFVDSDSTFRIYRRFGFLRTRLLLYHQDILAEMEAKLDWLDRDDARSPETQRYLASRREDDLRQSSPRKSLFRDIENQLEIYDSLLKRSAQIYQLEEAPNKHRQAVVNHIWNDGTIKERDREYILHVDDLVYLNADTEASWVHWFVGFLLYHAGPGLMDRMSISLYEKKRFNKFVNVLFTMIIVTLVMGPVMVLYRLRNSNGYVRNAAAVIFTALFALLCSTATNAKRQEVFAVTAA</sequence>
<dbReference type="EMBL" id="KN846957">
    <property type="protein sequence ID" value="KIW69949.1"/>
    <property type="molecule type" value="Genomic_DNA"/>
</dbReference>
<name>A0A0D2GCV9_9EURO</name>
<feature type="transmembrane region" description="Helical" evidence="1">
    <location>
        <begin position="272"/>
        <end position="289"/>
    </location>
</feature>
<evidence type="ECO:0000313" key="3">
    <source>
        <dbReference type="EMBL" id="KIW69949.1"/>
    </source>
</evidence>
<keyword evidence="4" id="KW-1185">Reference proteome</keyword>
<protein>
    <recommendedName>
        <fullName evidence="2">DUF6594 domain-containing protein</fullName>
    </recommendedName>
</protein>
<keyword evidence="1" id="KW-0472">Membrane</keyword>
<proteinExistence type="predicted"/>
<evidence type="ECO:0000256" key="1">
    <source>
        <dbReference type="SAM" id="Phobius"/>
    </source>
</evidence>
<dbReference type="PANTHER" id="PTHR34502">
    <property type="entry name" value="DUF6594 DOMAIN-CONTAINING PROTEIN-RELATED"/>
    <property type="match status" value="1"/>
</dbReference>
<keyword evidence="1" id="KW-0812">Transmembrane</keyword>
<dbReference type="Pfam" id="PF20237">
    <property type="entry name" value="DUF6594"/>
    <property type="match status" value="1"/>
</dbReference>
<evidence type="ECO:0000313" key="4">
    <source>
        <dbReference type="Proteomes" id="UP000054266"/>
    </source>
</evidence>
<organism evidence="3 4">
    <name type="scientific">Phialophora macrospora</name>
    <dbReference type="NCBI Taxonomy" id="1851006"/>
    <lineage>
        <taxon>Eukaryota</taxon>
        <taxon>Fungi</taxon>
        <taxon>Dikarya</taxon>
        <taxon>Ascomycota</taxon>
        <taxon>Pezizomycotina</taxon>
        <taxon>Eurotiomycetes</taxon>
        <taxon>Chaetothyriomycetidae</taxon>
        <taxon>Chaetothyriales</taxon>
        <taxon>Herpotrichiellaceae</taxon>
        <taxon>Phialophora</taxon>
    </lineage>
</organism>
<dbReference type="PANTHER" id="PTHR34502:SF3">
    <property type="entry name" value="DUF6594 DOMAIN-CONTAINING PROTEIN"/>
    <property type="match status" value="1"/>
</dbReference>
<feature type="transmembrane region" description="Helical" evidence="1">
    <location>
        <begin position="243"/>
        <end position="266"/>
    </location>
</feature>
<reference evidence="3 4" key="1">
    <citation type="submission" date="2015-01" db="EMBL/GenBank/DDBJ databases">
        <title>The Genome Sequence of Capronia semiimmersa CBS27337.</title>
        <authorList>
            <consortium name="The Broad Institute Genomics Platform"/>
            <person name="Cuomo C."/>
            <person name="de Hoog S."/>
            <person name="Gorbushina A."/>
            <person name="Stielow B."/>
            <person name="Teixiera M."/>
            <person name="Abouelleil A."/>
            <person name="Chapman S.B."/>
            <person name="Priest M."/>
            <person name="Young S.K."/>
            <person name="Wortman J."/>
            <person name="Nusbaum C."/>
            <person name="Birren B."/>
        </authorList>
    </citation>
    <scope>NUCLEOTIDE SEQUENCE [LARGE SCALE GENOMIC DNA]</scope>
    <source>
        <strain evidence="3 4">CBS 27337</strain>
    </source>
</reference>
<dbReference type="InterPro" id="IPR046529">
    <property type="entry name" value="DUF6594"/>
</dbReference>
<keyword evidence="1" id="KW-1133">Transmembrane helix</keyword>
<evidence type="ECO:0000259" key="2">
    <source>
        <dbReference type="Pfam" id="PF20237"/>
    </source>
</evidence>
<accession>A0A0D2GCV9</accession>
<gene>
    <name evidence="3" type="ORF">PV04_02261</name>
</gene>
<dbReference type="AlphaFoldDB" id="A0A0D2GCV9"/>
<dbReference type="Proteomes" id="UP000054266">
    <property type="component" value="Unassembled WGS sequence"/>
</dbReference>
<dbReference type="STRING" id="5601.A0A0D2GCV9"/>